<gene>
    <name evidence="4" type="ORF">EK21DRAFT_87446</name>
</gene>
<dbReference type="Pfam" id="PF14420">
    <property type="entry name" value="Clr5"/>
    <property type="match status" value="1"/>
</dbReference>
<dbReference type="OrthoDB" id="3798543at2759"/>
<dbReference type="AlphaFoldDB" id="A0A9P4HCF2"/>
<protein>
    <recommendedName>
        <fullName evidence="3">Clr5 domain-containing protein</fullName>
    </recommendedName>
</protein>
<evidence type="ECO:0000256" key="2">
    <source>
        <dbReference type="SAM" id="Phobius"/>
    </source>
</evidence>
<accession>A0A9P4HCF2</accession>
<feature type="transmembrane region" description="Helical" evidence="2">
    <location>
        <begin position="108"/>
        <end position="130"/>
    </location>
</feature>
<dbReference type="InterPro" id="IPR025676">
    <property type="entry name" value="Clr5_dom"/>
</dbReference>
<feature type="transmembrane region" description="Helical" evidence="2">
    <location>
        <begin position="30"/>
        <end position="49"/>
    </location>
</feature>
<dbReference type="EMBL" id="ML978175">
    <property type="protein sequence ID" value="KAF2032063.1"/>
    <property type="molecule type" value="Genomic_DNA"/>
</dbReference>
<dbReference type="Proteomes" id="UP000799777">
    <property type="component" value="Unassembled WGS sequence"/>
</dbReference>
<name>A0A9P4HCF2_9PLEO</name>
<organism evidence="4 5">
    <name type="scientific">Setomelanomma holmii</name>
    <dbReference type="NCBI Taxonomy" id="210430"/>
    <lineage>
        <taxon>Eukaryota</taxon>
        <taxon>Fungi</taxon>
        <taxon>Dikarya</taxon>
        <taxon>Ascomycota</taxon>
        <taxon>Pezizomycotina</taxon>
        <taxon>Dothideomycetes</taxon>
        <taxon>Pleosporomycetidae</taxon>
        <taxon>Pleosporales</taxon>
        <taxon>Pleosporineae</taxon>
        <taxon>Phaeosphaeriaceae</taxon>
        <taxon>Setomelanomma</taxon>
    </lineage>
</organism>
<evidence type="ECO:0000313" key="4">
    <source>
        <dbReference type="EMBL" id="KAF2032063.1"/>
    </source>
</evidence>
<comment type="caution">
    <text evidence="4">The sequence shown here is derived from an EMBL/GenBank/DDBJ whole genome shotgun (WGS) entry which is preliminary data.</text>
</comment>
<keyword evidence="2" id="KW-0472">Membrane</keyword>
<evidence type="ECO:0000256" key="1">
    <source>
        <dbReference type="SAM" id="MobiDB-lite"/>
    </source>
</evidence>
<keyword evidence="5" id="KW-1185">Reference proteome</keyword>
<proteinExistence type="predicted"/>
<keyword evidence="2" id="KW-1133">Transmembrane helix</keyword>
<evidence type="ECO:0000313" key="5">
    <source>
        <dbReference type="Proteomes" id="UP000799777"/>
    </source>
</evidence>
<reference evidence="4" key="1">
    <citation type="journal article" date="2020" name="Stud. Mycol.">
        <title>101 Dothideomycetes genomes: a test case for predicting lifestyles and emergence of pathogens.</title>
        <authorList>
            <person name="Haridas S."/>
            <person name="Albert R."/>
            <person name="Binder M."/>
            <person name="Bloem J."/>
            <person name="Labutti K."/>
            <person name="Salamov A."/>
            <person name="Andreopoulos B."/>
            <person name="Baker S."/>
            <person name="Barry K."/>
            <person name="Bills G."/>
            <person name="Bluhm B."/>
            <person name="Cannon C."/>
            <person name="Castanera R."/>
            <person name="Culley D."/>
            <person name="Daum C."/>
            <person name="Ezra D."/>
            <person name="Gonzalez J."/>
            <person name="Henrissat B."/>
            <person name="Kuo A."/>
            <person name="Liang C."/>
            <person name="Lipzen A."/>
            <person name="Lutzoni F."/>
            <person name="Magnuson J."/>
            <person name="Mondo S."/>
            <person name="Nolan M."/>
            <person name="Ohm R."/>
            <person name="Pangilinan J."/>
            <person name="Park H.-J."/>
            <person name="Ramirez L."/>
            <person name="Alfaro M."/>
            <person name="Sun H."/>
            <person name="Tritt A."/>
            <person name="Yoshinaga Y."/>
            <person name="Zwiers L.-H."/>
            <person name="Turgeon B."/>
            <person name="Goodwin S."/>
            <person name="Spatafora J."/>
            <person name="Crous P."/>
            <person name="Grigoriev I."/>
        </authorList>
    </citation>
    <scope>NUCLEOTIDE SEQUENCE</scope>
    <source>
        <strain evidence="4">CBS 110217</strain>
    </source>
</reference>
<sequence>MVQSRLLRLARPAWPEANQKLPSTPLTSTLFLAPSILAFLLSLVAIIYASVHNTQISHSTCDFWDGYIDGHVFTCTREVAACNIITSITDTNWANNARICREFKAGRLMLSGTVAINALIVGAGLGRWWVRRNLKESAEERVDRLHQTLAAVMRDELKDIADEQPCQREGDAALGKVQCRALSRAPIVQQGCMHSTFAPTNQMNLDRSHISIALDSEKVFSSRKSITQTPDNNTRSPDSVAQTSNAEATSSKSEYVSEHGQWDELHEIFVILWPGMALAELMVVMDEDYGFRATVDQYKKKFKYWYKRGLLPQKKRRKAQILHDPAPKELEDDEKQYAIVDTDHKLPTPAPTPGHGEGSTHAGHVIELGTYPAEDAQGFTPEWYVPPRNAAKMPVLESQALRTPRQAEFHHLLSDLWDTVFDAEFGHADKITVGEALSNMIEFIIAVSAPVETASTVATRQGDLKLLWRVLSTIRNRWPDDESLLATLEAAVFPAGQQRTHEEAHPQMSQAQSRTPFLSQDEFLRWACEIPDHTAEPYFPVVYKSSFVIFCCHCGDGPYSPDISKGCASVFDFSLSDSGSRRSQSN</sequence>
<feature type="region of interest" description="Disordered" evidence="1">
    <location>
        <begin position="223"/>
        <end position="255"/>
    </location>
</feature>
<keyword evidence="2" id="KW-0812">Transmembrane</keyword>
<feature type="compositionally biased region" description="Polar residues" evidence="1">
    <location>
        <begin position="223"/>
        <end position="254"/>
    </location>
</feature>
<feature type="domain" description="Clr5" evidence="3">
    <location>
        <begin position="261"/>
        <end position="305"/>
    </location>
</feature>
<evidence type="ECO:0000259" key="3">
    <source>
        <dbReference type="Pfam" id="PF14420"/>
    </source>
</evidence>